<reference evidence="1 2" key="1">
    <citation type="journal article" date="2024" name="J Genomics">
        <title>Draft genome sequencing and assembly of Favolaschia claudopus CIRM-BRFM 2984 isolated from oak limbs.</title>
        <authorList>
            <person name="Navarro D."/>
            <person name="Drula E."/>
            <person name="Chaduli D."/>
            <person name="Cazenave R."/>
            <person name="Ahrendt S."/>
            <person name="Wang J."/>
            <person name="Lipzen A."/>
            <person name="Daum C."/>
            <person name="Barry K."/>
            <person name="Grigoriev I.V."/>
            <person name="Favel A."/>
            <person name="Rosso M.N."/>
            <person name="Martin F."/>
        </authorList>
    </citation>
    <scope>NUCLEOTIDE SEQUENCE [LARGE SCALE GENOMIC DNA]</scope>
    <source>
        <strain evidence="1 2">CIRM-BRFM 2984</strain>
    </source>
</reference>
<proteinExistence type="predicted"/>
<dbReference type="Proteomes" id="UP001362999">
    <property type="component" value="Unassembled WGS sequence"/>
</dbReference>
<keyword evidence="2" id="KW-1185">Reference proteome</keyword>
<gene>
    <name evidence="1" type="ORF">R3P38DRAFT_3039590</name>
</gene>
<protein>
    <recommendedName>
        <fullName evidence="3">Zn(2)-C6 fungal-type domain-containing protein</fullName>
    </recommendedName>
</protein>
<name>A0AAW0A9L2_9AGAR</name>
<evidence type="ECO:0000313" key="2">
    <source>
        <dbReference type="Proteomes" id="UP001362999"/>
    </source>
</evidence>
<sequence length="248" mass="27744">MQGAGSTSTIVVDDGALSTPQLGPAESTIVAFWQKIAFLTTRTRRADGKWIGGEAIRHWNAANTQGCDKCTKGRIIRHCTVDEYHPGCKTCRLARTACDRKTKFLFEMTRNDFYPTMDLFLQAYNQKQPDTCRSVRQAANKRLKSTLPYSMSRRGYIAGDDIVLAQENSTDTSCQGDTGHDVLYAETVQGRKALEGLLVRQGKMEGAIDKVLVKQGSMDDKLDSMKKEMDQLIDLLITLLRTQRLHTT</sequence>
<evidence type="ECO:0000313" key="1">
    <source>
        <dbReference type="EMBL" id="KAK7005786.1"/>
    </source>
</evidence>
<accession>A0AAW0A9L2</accession>
<dbReference type="AlphaFoldDB" id="A0AAW0A9L2"/>
<comment type="caution">
    <text evidence="1">The sequence shown here is derived from an EMBL/GenBank/DDBJ whole genome shotgun (WGS) entry which is preliminary data.</text>
</comment>
<dbReference type="EMBL" id="JAWWNJ010000077">
    <property type="protein sequence ID" value="KAK7005786.1"/>
    <property type="molecule type" value="Genomic_DNA"/>
</dbReference>
<evidence type="ECO:0008006" key="3">
    <source>
        <dbReference type="Google" id="ProtNLM"/>
    </source>
</evidence>
<organism evidence="1 2">
    <name type="scientific">Favolaschia claudopus</name>
    <dbReference type="NCBI Taxonomy" id="2862362"/>
    <lineage>
        <taxon>Eukaryota</taxon>
        <taxon>Fungi</taxon>
        <taxon>Dikarya</taxon>
        <taxon>Basidiomycota</taxon>
        <taxon>Agaricomycotina</taxon>
        <taxon>Agaricomycetes</taxon>
        <taxon>Agaricomycetidae</taxon>
        <taxon>Agaricales</taxon>
        <taxon>Marasmiineae</taxon>
        <taxon>Mycenaceae</taxon>
        <taxon>Favolaschia</taxon>
    </lineage>
</organism>